<feature type="region of interest" description="Disordered" evidence="14">
    <location>
        <begin position="92"/>
        <end position="148"/>
    </location>
</feature>
<dbReference type="GO" id="GO:0005886">
    <property type="term" value="C:plasma membrane"/>
    <property type="evidence" value="ECO:0007669"/>
    <property type="project" value="UniProtKB-SubCell"/>
</dbReference>
<keyword evidence="5" id="KW-1003">Cell membrane</keyword>
<accession>A0A3P9KIB3</accession>
<evidence type="ECO:0000256" key="4">
    <source>
        <dbReference type="ARBA" id="ARBA00022448"/>
    </source>
</evidence>
<evidence type="ECO:0000256" key="1">
    <source>
        <dbReference type="ARBA" id="ARBA00004202"/>
    </source>
</evidence>
<keyword evidence="8" id="KW-0853">WD repeat</keyword>
<keyword evidence="9" id="KW-0677">Repeat</keyword>
<dbReference type="Proteomes" id="UP000265180">
    <property type="component" value="Chromosome 21"/>
</dbReference>
<evidence type="ECO:0000259" key="15">
    <source>
        <dbReference type="PROSITE" id="PS50892"/>
    </source>
</evidence>
<dbReference type="CDD" id="cd15893">
    <property type="entry name" value="R-SNARE_STXBP5"/>
    <property type="match status" value="1"/>
</dbReference>
<sequence length="508" mass="56299">MGPHVKFYPDCLRVKDRVVRVPPGYQSELVIQLLWVDGEPPPQITSVDINSAYGLLAFGNCNGLAVVDYLQKTVLLCISTLDLYGATDPYQRLTRSPRRNRQSTSGLTELTDNQQSTDMDRSKSPTSESRENSFSRSRSSSVSSIDRDTKEAVTTLQFGESYGRKNDVLPGPCLWVGTSLGVVLLIPMSIPIDHEERMEDSVTVGPSGAVQMLKGSVLRFAFLDCSGSLIQCPYEVWRDQNAPEDSDRTRRRKLVHFSPSSSQDACGEGHLTVVCSERQAKVFLMPSQSCLFVHNITESSFVLRADVVSVCNSVCLACFCANGHVMMLSLPSLRPLMDVNYLPLTDMRIARTFYFTNGGQALYLSSPTEIQRITYTQEMCDNLQEMLGELFTPIETPEAQNRGFLKGFFGGNPQTFDREELFGEAAAGKASRSLAQHIPGQGGLEGMKVAAGGAVGELARARIALDERGQRLGELEERTALMMTSAETFSKHAHEMMLKCKDKKWYQF</sequence>
<dbReference type="GO" id="GO:0006887">
    <property type="term" value="P:exocytosis"/>
    <property type="evidence" value="ECO:0007669"/>
    <property type="project" value="UniProtKB-KW"/>
</dbReference>
<reference evidence="16" key="4">
    <citation type="submission" date="2025-09" db="UniProtKB">
        <authorList>
            <consortium name="Ensembl"/>
        </authorList>
    </citation>
    <scope>IDENTIFICATION</scope>
    <source>
        <strain evidence="16">HNI</strain>
    </source>
</reference>
<dbReference type="FunFam" id="1.20.5.110:FF:000001">
    <property type="entry name" value="syntaxin-binding protein 5 isoform X1"/>
    <property type="match status" value="1"/>
</dbReference>
<proteinExistence type="inferred from homology"/>
<dbReference type="GO" id="GO:0005737">
    <property type="term" value="C:cytoplasm"/>
    <property type="evidence" value="ECO:0007669"/>
    <property type="project" value="UniProtKB-SubCell"/>
</dbReference>
<dbReference type="PANTHER" id="PTHR10241">
    <property type="entry name" value="LETHAL 2 GIANT LARVAE PROTEIN"/>
    <property type="match status" value="1"/>
</dbReference>
<keyword evidence="12" id="KW-0472">Membrane</keyword>
<evidence type="ECO:0000256" key="5">
    <source>
        <dbReference type="ARBA" id="ARBA00022475"/>
    </source>
</evidence>
<keyword evidence="10" id="KW-0653">Protein transport</keyword>
<evidence type="ECO:0000256" key="8">
    <source>
        <dbReference type="ARBA" id="ARBA00022574"/>
    </source>
</evidence>
<evidence type="ECO:0000256" key="11">
    <source>
        <dbReference type="ARBA" id="ARBA00023054"/>
    </source>
</evidence>
<dbReference type="Gene3D" id="1.20.5.110">
    <property type="match status" value="1"/>
</dbReference>
<dbReference type="SUPFAM" id="SSF58038">
    <property type="entry name" value="SNARE fusion complex"/>
    <property type="match status" value="1"/>
</dbReference>
<keyword evidence="11 13" id="KW-0175">Coiled coil</keyword>
<evidence type="ECO:0000313" key="16">
    <source>
        <dbReference type="Ensembl" id="ENSORLP00020008176.1"/>
    </source>
</evidence>
<evidence type="ECO:0000256" key="13">
    <source>
        <dbReference type="PROSITE-ProRule" id="PRU00290"/>
    </source>
</evidence>
<reference key="1">
    <citation type="journal article" date="2007" name="Nature">
        <title>The medaka draft genome and insights into vertebrate genome evolution.</title>
        <authorList>
            <person name="Kasahara M."/>
            <person name="Naruse K."/>
            <person name="Sasaki S."/>
            <person name="Nakatani Y."/>
            <person name="Qu W."/>
            <person name="Ahsan B."/>
            <person name="Yamada T."/>
            <person name="Nagayasu Y."/>
            <person name="Doi K."/>
            <person name="Kasai Y."/>
            <person name="Jindo T."/>
            <person name="Kobayashi D."/>
            <person name="Shimada A."/>
            <person name="Toyoda A."/>
            <person name="Kuroki Y."/>
            <person name="Fujiyama A."/>
            <person name="Sasaki T."/>
            <person name="Shimizu A."/>
            <person name="Asakawa S."/>
            <person name="Shimizu N."/>
            <person name="Hashimoto S."/>
            <person name="Yang J."/>
            <person name="Lee Y."/>
            <person name="Matsushima K."/>
            <person name="Sugano S."/>
            <person name="Sakaizumi M."/>
            <person name="Narita T."/>
            <person name="Ohishi K."/>
            <person name="Haga S."/>
            <person name="Ohta F."/>
            <person name="Nomoto H."/>
            <person name="Nogata K."/>
            <person name="Morishita T."/>
            <person name="Endo T."/>
            <person name="Shin-I T."/>
            <person name="Takeda H."/>
            <person name="Morishita S."/>
            <person name="Kohara Y."/>
        </authorList>
    </citation>
    <scope>NUCLEOTIDE SEQUENCE [LARGE SCALE GENOMIC DNA]</scope>
    <source>
        <strain>Hd-rR</strain>
    </source>
</reference>
<dbReference type="PROSITE" id="PS50892">
    <property type="entry name" value="V_SNARE"/>
    <property type="match status" value="1"/>
</dbReference>
<dbReference type="Ensembl" id="ENSORLT00020001624.1">
    <property type="protein sequence ID" value="ENSORLP00020008176.1"/>
    <property type="gene ID" value="ENSORLG00020009261.1"/>
</dbReference>
<evidence type="ECO:0000313" key="17">
    <source>
        <dbReference type="Proteomes" id="UP000265180"/>
    </source>
</evidence>
<evidence type="ECO:0000256" key="9">
    <source>
        <dbReference type="ARBA" id="ARBA00022737"/>
    </source>
</evidence>
<evidence type="ECO:0000256" key="12">
    <source>
        <dbReference type="ARBA" id="ARBA00023136"/>
    </source>
</evidence>
<dbReference type="InterPro" id="IPR042855">
    <property type="entry name" value="V_SNARE_CC"/>
</dbReference>
<feature type="domain" description="V-SNARE coiled-coil homology" evidence="15">
    <location>
        <begin position="443"/>
        <end position="503"/>
    </location>
</feature>
<feature type="compositionally biased region" description="Basic and acidic residues" evidence="14">
    <location>
        <begin position="118"/>
        <end position="133"/>
    </location>
</feature>
<feature type="compositionally biased region" description="Polar residues" evidence="14">
    <location>
        <begin position="102"/>
        <end position="117"/>
    </location>
</feature>
<feature type="compositionally biased region" description="Low complexity" evidence="14">
    <location>
        <begin position="134"/>
        <end position="144"/>
    </location>
</feature>
<protein>
    <submittedName>
        <fullName evidence="16">Syntaxin binding protein 5-like</fullName>
    </submittedName>
</protein>
<evidence type="ECO:0000256" key="2">
    <source>
        <dbReference type="ARBA" id="ARBA00004496"/>
    </source>
</evidence>
<keyword evidence="6" id="KW-0268">Exocytosis</keyword>
<evidence type="ECO:0000256" key="14">
    <source>
        <dbReference type="SAM" id="MobiDB-lite"/>
    </source>
</evidence>
<evidence type="ECO:0000256" key="7">
    <source>
        <dbReference type="ARBA" id="ARBA00022490"/>
    </source>
</evidence>
<organism evidence="16 17">
    <name type="scientific">Oryzias latipes</name>
    <name type="common">Japanese rice fish</name>
    <name type="synonym">Japanese killifish</name>
    <dbReference type="NCBI Taxonomy" id="8090"/>
    <lineage>
        <taxon>Eukaryota</taxon>
        <taxon>Metazoa</taxon>
        <taxon>Chordata</taxon>
        <taxon>Craniata</taxon>
        <taxon>Vertebrata</taxon>
        <taxon>Euteleostomi</taxon>
        <taxon>Actinopterygii</taxon>
        <taxon>Neopterygii</taxon>
        <taxon>Teleostei</taxon>
        <taxon>Neoteleostei</taxon>
        <taxon>Acanthomorphata</taxon>
        <taxon>Ovalentaria</taxon>
        <taxon>Atherinomorphae</taxon>
        <taxon>Beloniformes</taxon>
        <taxon>Adrianichthyidae</taxon>
        <taxon>Oryziinae</taxon>
        <taxon>Oryzias</taxon>
    </lineage>
</organism>
<evidence type="ECO:0000256" key="6">
    <source>
        <dbReference type="ARBA" id="ARBA00022483"/>
    </source>
</evidence>
<name>A0A3P9KIB3_ORYLA</name>
<dbReference type="PANTHER" id="PTHR10241:SF19">
    <property type="entry name" value="SYNTAXIN-BINDING PROTEIN 5-LIKE"/>
    <property type="match status" value="1"/>
</dbReference>
<evidence type="ECO:0000256" key="10">
    <source>
        <dbReference type="ARBA" id="ARBA00022927"/>
    </source>
</evidence>
<dbReference type="GO" id="GO:0015031">
    <property type="term" value="P:protein transport"/>
    <property type="evidence" value="ECO:0007669"/>
    <property type="project" value="UniProtKB-KW"/>
</dbReference>
<keyword evidence="4" id="KW-0813">Transport</keyword>
<comment type="subcellular location">
    <subcellularLocation>
        <location evidence="1">Cell membrane</location>
        <topology evidence="1">Peripheral membrane protein</topology>
    </subcellularLocation>
    <subcellularLocation>
        <location evidence="2">Cytoplasm</location>
    </subcellularLocation>
</comment>
<dbReference type="AlphaFoldDB" id="A0A3P9KIB3"/>
<reference evidence="16" key="3">
    <citation type="submission" date="2025-08" db="UniProtKB">
        <authorList>
            <consortium name="Ensembl"/>
        </authorList>
    </citation>
    <scope>IDENTIFICATION</scope>
    <source>
        <strain evidence="16">HNI</strain>
    </source>
</reference>
<evidence type="ECO:0000256" key="3">
    <source>
        <dbReference type="ARBA" id="ARBA00008070"/>
    </source>
</evidence>
<keyword evidence="7" id="KW-0963">Cytoplasm</keyword>
<comment type="similarity">
    <text evidence="3">Belongs to the WD repeat L(2)GL family.</text>
</comment>
<reference evidence="16 17" key="2">
    <citation type="submission" date="2017-04" db="EMBL/GenBank/DDBJ databases">
        <title>CpG methylation of centromeres and impact of large insertions on vertebrate speciation.</title>
        <authorList>
            <person name="Ichikawa K."/>
            <person name="Yoshimura J."/>
            <person name="Morishita S."/>
        </authorList>
    </citation>
    <scope>NUCLEOTIDE SEQUENCE</scope>
    <source>
        <strain evidence="16 17">HNI</strain>
    </source>
</reference>